<dbReference type="RefSeq" id="WP_123270734.1">
    <property type="nucleotide sequence ID" value="NZ_RJJQ01000005.1"/>
</dbReference>
<dbReference type="AlphaFoldDB" id="A0A3M9ME90"/>
<feature type="compositionally biased region" description="Basic residues" evidence="1">
    <location>
        <begin position="34"/>
        <end position="43"/>
    </location>
</feature>
<comment type="caution">
    <text evidence="2">The sequence shown here is derived from an EMBL/GenBank/DDBJ whole genome shotgun (WGS) entry which is preliminary data.</text>
</comment>
<gene>
    <name evidence="2" type="ORF">EFY87_06835</name>
</gene>
<keyword evidence="3" id="KW-1185">Reference proteome</keyword>
<accession>A0A3M9ME90</accession>
<evidence type="ECO:0000313" key="3">
    <source>
        <dbReference type="Proteomes" id="UP000271678"/>
    </source>
</evidence>
<dbReference type="Proteomes" id="UP000271678">
    <property type="component" value="Unassembled WGS sequence"/>
</dbReference>
<reference evidence="2 3" key="1">
    <citation type="submission" date="2018-11" db="EMBL/GenBank/DDBJ databases">
        <title>Draft genome of Simplicispira Flexivirga sp. BO-16.</title>
        <authorList>
            <person name="Im W.T."/>
        </authorList>
    </citation>
    <scope>NUCLEOTIDE SEQUENCE [LARGE SCALE GENOMIC DNA]</scope>
    <source>
        <strain evidence="2 3">BO-16</strain>
    </source>
</reference>
<proteinExistence type="predicted"/>
<name>A0A3M9ME90_9MICO</name>
<sequence>MTNSAEADLDHDTAYTPGAQTPAAGGTHPQNLHAAHRGHHQAKTGRFWTSAQHEDASITWRTLTRRVTTTPSDHHRPENHHPPQVSEIEQGFGIRLALLREPDLHRTVFTDIDDMRVLTEVIEEQQPDRRLIRGKIQYGRCYGARVEYPEPPPPF</sequence>
<feature type="region of interest" description="Disordered" evidence="1">
    <location>
        <begin position="1"/>
        <end position="50"/>
    </location>
</feature>
<evidence type="ECO:0000313" key="2">
    <source>
        <dbReference type="EMBL" id="RNI23153.1"/>
    </source>
</evidence>
<evidence type="ECO:0000256" key="1">
    <source>
        <dbReference type="SAM" id="MobiDB-lite"/>
    </source>
</evidence>
<organism evidence="2 3">
    <name type="scientific">Flexivirga caeni</name>
    <dbReference type="NCBI Taxonomy" id="2294115"/>
    <lineage>
        <taxon>Bacteria</taxon>
        <taxon>Bacillati</taxon>
        <taxon>Actinomycetota</taxon>
        <taxon>Actinomycetes</taxon>
        <taxon>Micrococcales</taxon>
        <taxon>Dermacoccaceae</taxon>
        <taxon>Flexivirga</taxon>
    </lineage>
</organism>
<dbReference type="EMBL" id="RJJQ01000005">
    <property type="protein sequence ID" value="RNI23153.1"/>
    <property type="molecule type" value="Genomic_DNA"/>
</dbReference>
<protein>
    <submittedName>
        <fullName evidence="2">Uncharacterized protein</fullName>
    </submittedName>
</protein>